<feature type="region of interest" description="Disordered" evidence="1">
    <location>
        <begin position="557"/>
        <end position="674"/>
    </location>
</feature>
<evidence type="ECO:0000313" key="2">
    <source>
        <dbReference type="EMBL" id="KAE9991739.1"/>
    </source>
</evidence>
<organism evidence="2 3">
    <name type="scientific">Venturia inaequalis</name>
    <name type="common">Apple scab fungus</name>
    <dbReference type="NCBI Taxonomy" id="5025"/>
    <lineage>
        <taxon>Eukaryota</taxon>
        <taxon>Fungi</taxon>
        <taxon>Dikarya</taxon>
        <taxon>Ascomycota</taxon>
        <taxon>Pezizomycotina</taxon>
        <taxon>Dothideomycetes</taxon>
        <taxon>Pleosporomycetidae</taxon>
        <taxon>Venturiales</taxon>
        <taxon>Venturiaceae</taxon>
        <taxon>Venturia</taxon>
    </lineage>
</organism>
<feature type="region of interest" description="Disordered" evidence="1">
    <location>
        <begin position="450"/>
        <end position="542"/>
    </location>
</feature>
<evidence type="ECO:0000256" key="1">
    <source>
        <dbReference type="SAM" id="MobiDB-lite"/>
    </source>
</evidence>
<feature type="region of interest" description="Disordered" evidence="1">
    <location>
        <begin position="72"/>
        <end position="97"/>
    </location>
</feature>
<dbReference type="Proteomes" id="UP000490939">
    <property type="component" value="Unassembled WGS sequence"/>
</dbReference>
<dbReference type="EMBL" id="WNWR01000084">
    <property type="protein sequence ID" value="KAE9991739.1"/>
    <property type="molecule type" value="Genomic_DNA"/>
</dbReference>
<dbReference type="AlphaFoldDB" id="A0A8H3VM67"/>
<keyword evidence="3" id="KW-1185">Reference proteome</keyword>
<accession>A0A8H3VM67</accession>
<feature type="compositionally biased region" description="Polar residues" evidence="1">
    <location>
        <begin position="585"/>
        <end position="595"/>
    </location>
</feature>
<feature type="region of interest" description="Disordered" evidence="1">
    <location>
        <begin position="187"/>
        <end position="208"/>
    </location>
</feature>
<feature type="compositionally biased region" description="Polar residues" evidence="1">
    <location>
        <begin position="464"/>
        <end position="474"/>
    </location>
</feature>
<proteinExistence type="predicted"/>
<feature type="compositionally biased region" description="Low complexity" evidence="1">
    <location>
        <begin position="81"/>
        <end position="97"/>
    </location>
</feature>
<reference evidence="2 3" key="1">
    <citation type="submission" date="2019-07" db="EMBL/GenBank/DDBJ databases">
        <title>Venturia inaequalis Genome Resource.</title>
        <authorList>
            <person name="Lichtner F.J."/>
        </authorList>
    </citation>
    <scope>NUCLEOTIDE SEQUENCE [LARGE SCALE GENOMIC DNA]</scope>
    <source>
        <strain evidence="2 3">DMI_063113</strain>
    </source>
</reference>
<sequence>MVFKPLFLDSSERSMQQTSSKDRCTIEKSISESHKFKHQLSFGTMLADMATNVVHMRPVFIENCDMLPISSDSWNSPGPPSDSLLDSSQSPPSSVSVLSPVNGNSIHMYDADAMDSSIDSMRMTDRLNPTNNDTPTWWNDLVDNEDWTGMMHPRHESAQQAAMKNQFQNGGRTMLSIIEDSMNSARSPIVNRQPMPRRSKTKISSPRNRTRPIQLADHSFENDASTAGFKLPVGGSILTDWWDDAISTPGALAKGTAHAVAQNEALEHFDFDSYIHEMDASWCLPHRTLSQSIDDSPSPSHSIAFQQYAALHLAVPFCPGIMSPGTVQRRQTRDMSHRRSDSISITHDVEKPSHLARHPTAASLSPSERGSFIHTGILQSPESELLGKSIPWLSAVPPPSPGYSGAVRGSVYYQSTPLSDSLDQFNSGRQRLPLPILSYKLPESNVDREQYFEDSEGMVEESSHTQNNTSPSNDSFEESVPQFTTRSNRRPPAFGARNFNARRSMDGSVGYDGTQDHAPFDPSSLDNQAPTQCSPKSQSPRLYEEPISMATSLLMKPCASSPQQPAQANDRRTPGRTKKRFRRSGTYSIATTAERSTAAKHPDQIPPHGETDSNDRVPTPHPHSPQHRNKDVHAEDILSDSAPPKPTTPEQSPVGASESLYKKRSRKCKPRGRPVKLIEEAEDRILSGLSLMTID</sequence>
<protein>
    <submittedName>
        <fullName evidence="2">Uncharacterized protein</fullName>
    </submittedName>
</protein>
<gene>
    <name evidence="2" type="ORF">EG327_011101</name>
</gene>
<name>A0A8H3VM67_VENIN</name>
<feature type="compositionally biased region" description="Basic residues" evidence="1">
    <location>
        <begin position="662"/>
        <end position="674"/>
    </location>
</feature>
<feature type="compositionally biased region" description="Polar residues" evidence="1">
    <location>
        <begin position="524"/>
        <end position="540"/>
    </location>
</feature>
<comment type="caution">
    <text evidence="2">The sequence shown here is derived from an EMBL/GenBank/DDBJ whole genome shotgun (WGS) entry which is preliminary data.</text>
</comment>
<evidence type="ECO:0000313" key="3">
    <source>
        <dbReference type="Proteomes" id="UP000490939"/>
    </source>
</evidence>
<feature type="compositionally biased region" description="Basic residues" evidence="1">
    <location>
        <begin position="574"/>
        <end position="583"/>
    </location>
</feature>